<organism evidence="2 3">
    <name type="scientific">Aspergillus cavernicola</name>
    <dbReference type="NCBI Taxonomy" id="176166"/>
    <lineage>
        <taxon>Eukaryota</taxon>
        <taxon>Fungi</taxon>
        <taxon>Dikarya</taxon>
        <taxon>Ascomycota</taxon>
        <taxon>Pezizomycotina</taxon>
        <taxon>Eurotiomycetes</taxon>
        <taxon>Eurotiomycetidae</taxon>
        <taxon>Eurotiales</taxon>
        <taxon>Aspergillaceae</taxon>
        <taxon>Aspergillus</taxon>
        <taxon>Aspergillus subgen. Nidulantes</taxon>
    </lineage>
</organism>
<reference evidence="2 3" key="1">
    <citation type="submission" date="2024-07" db="EMBL/GenBank/DDBJ databases">
        <title>Section-level genome sequencing and comparative genomics of Aspergillus sections Usti and Cavernicolus.</title>
        <authorList>
            <consortium name="Lawrence Berkeley National Laboratory"/>
            <person name="Nybo J.L."/>
            <person name="Vesth T.C."/>
            <person name="Theobald S."/>
            <person name="Frisvad J.C."/>
            <person name="Larsen T.O."/>
            <person name="Kjaerboelling I."/>
            <person name="Rothschild-Mancinelli K."/>
            <person name="Lyhne E.K."/>
            <person name="Kogle M.E."/>
            <person name="Barry K."/>
            <person name="Clum A."/>
            <person name="Na H."/>
            <person name="Ledsgaard L."/>
            <person name="Lin J."/>
            <person name="Lipzen A."/>
            <person name="Kuo A."/>
            <person name="Riley R."/>
            <person name="Mondo S."/>
            <person name="LaButti K."/>
            <person name="Haridas S."/>
            <person name="Pangalinan J."/>
            <person name="Salamov A.A."/>
            <person name="Simmons B.A."/>
            <person name="Magnuson J.K."/>
            <person name="Chen J."/>
            <person name="Drula E."/>
            <person name="Henrissat B."/>
            <person name="Wiebenga A."/>
            <person name="Lubbers R.J."/>
            <person name="Gomes A.C."/>
            <person name="Makela M.R."/>
            <person name="Stajich J."/>
            <person name="Grigoriev I.V."/>
            <person name="Mortensen U.H."/>
            <person name="De vries R.P."/>
            <person name="Baker S.E."/>
            <person name="Andersen M.R."/>
        </authorList>
    </citation>
    <scope>NUCLEOTIDE SEQUENCE [LARGE SCALE GENOMIC DNA]</scope>
    <source>
        <strain evidence="2 3">CBS 600.67</strain>
    </source>
</reference>
<name>A0ABR4IWA9_9EURO</name>
<keyword evidence="1" id="KW-1133">Transmembrane helix</keyword>
<keyword evidence="1" id="KW-0472">Membrane</keyword>
<comment type="caution">
    <text evidence="2">The sequence shown here is derived from an EMBL/GenBank/DDBJ whole genome shotgun (WGS) entry which is preliminary data.</text>
</comment>
<sequence length="132" mass="14656">MSRALTIAATALFALAVVLLIYGFFFFFFWPLSSFPPPPPPPRPCPCPPPEITIQLQPLRYANHKACRLVIRGSHLPGHGGNQLSPYMARSLENSDIQRIFGAYNAFTMSNADDTKSFVQEAEKLIDLSDSD</sequence>
<dbReference type="EMBL" id="JBFXLS010000007">
    <property type="protein sequence ID" value="KAL2832051.1"/>
    <property type="molecule type" value="Genomic_DNA"/>
</dbReference>
<keyword evidence="1" id="KW-0812">Transmembrane</keyword>
<evidence type="ECO:0000313" key="2">
    <source>
        <dbReference type="EMBL" id="KAL2832051.1"/>
    </source>
</evidence>
<evidence type="ECO:0000313" key="3">
    <source>
        <dbReference type="Proteomes" id="UP001610335"/>
    </source>
</evidence>
<feature type="transmembrane region" description="Helical" evidence="1">
    <location>
        <begin position="7"/>
        <end position="30"/>
    </location>
</feature>
<dbReference type="Proteomes" id="UP001610335">
    <property type="component" value="Unassembled WGS sequence"/>
</dbReference>
<proteinExistence type="predicted"/>
<keyword evidence="3" id="KW-1185">Reference proteome</keyword>
<evidence type="ECO:0000256" key="1">
    <source>
        <dbReference type="SAM" id="Phobius"/>
    </source>
</evidence>
<evidence type="ECO:0008006" key="4">
    <source>
        <dbReference type="Google" id="ProtNLM"/>
    </source>
</evidence>
<accession>A0ABR4IWA9</accession>
<gene>
    <name evidence="2" type="ORF">BDW59DRAFT_157520</name>
</gene>
<protein>
    <recommendedName>
        <fullName evidence="4">EthD domain-containing protein</fullName>
    </recommendedName>
</protein>